<evidence type="ECO:0000313" key="2">
    <source>
        <dbReference type="Proteomes" id="UP001245683"/>
    </source>
</evidence>
<gene>
    <name evidence="1" type="ORF">RBI02_04800</name>
</gene>
<dbReference type="EMBL" id="JAVDZE010000002">
    <property type="protein sequence ID" value="MDV3103864.1"/>
    <property type="molecule type" value="Genomic_DNA"/>
</dbReference>
<reference evidence="1 2" key="1">
    <citation type="submission" date="2023-08" db="EMBL/GenBank/DDBJ databases">
        <title>Draft genome sequence of Thermococcus waiotapuensis WT1T, a thermophilic sulphur-dependent archaeon from order Thermococcales.</title>
        <authorList>
            <person name="Manners S.H."/>
            <person name="Carere C.R."/>
            <person name="Dhami M.K."/>
            <person name="Dobson R.C.J."/>
            <person name="Stott M.B."/>
        </authorList>
    </citation>
    <scope>NUCLEOTIDE SEQUENCE [LARGE SCALE GENOMIC DNA]</scope>
    <source>
        <strain evidence="1 2">WT1</strain>
    </source>
</reference>
<dbReference type="AlphaFoldDB" id="A0AAE4NVF4"/>
<comment type="caution">
    <text evidence="1">The sequence shown here is derived from an EMBL/GenBank/DDBJ whole genome shotgun (WGS) entry which is preliminary data.</text>
</comment>
<keyword evidence="2" id="KW-1185">Reference proteome</keyword>
<name>A0AAE4NVF4_9EURY</name>
<dbReference type="RefSeq" id="WP_315341324.1">
    <property type="nucleotide sequence ID" value="NZ_JAVDZE010000002.1"/>
</dbReference>
<sequence length="318" mass="36367">MISLRLTKLLAGVLVFIFVFPGFVDSRPQAEVDGWTVIGLFVREQVDIARAKGTINDPYFAEGLTDLVLKRFDRQLDTELAEHAKNLTPAQRETLKRLLVSDYVSYFYQKSFYPKNSKVLVVKPIKVASVKANGKIYDYYYAPMSSSIPYPIHWWVQVNVDITGGSGVDSAGYSYNVNGNNDLFKIVVKYTSSEVTYELHFHDEDHPDPSLDKIYDSMRCFIYSGRDSTYGCEDVESIRVEDGSIVFPSTFSTYTECGYILCHEVSQTYATPFPTHGYGVRTYSSSVEIYISNTWNHLMDTMDTNPDMSKVWYYSSWR</sequence>
<dbReference type="Proteomes" id="UP001245683">
    <property type="component" value="Unassembled WGS sequence"/>
</dbReference>
<organism evidence="1 2">
    <name type="scientific">Thermococcus waiotapuensis</name>
    <dbReference type="NCBI Taxonomy" id="90909"/>
    <lineage>
        <taxon>Archaea</taxon>
        <taxon>Methanobacteriati</taxon>
        <taxon>Methanobacteriota</taxon>
        <taxon>Thermococci</taxon>
        <taxon>Thermococcales</taxon>
        <taxon>Thermococcaceae</taxon>
        <taxon>Thermococcus</taxon>
    </lineage>
</organism>
<proteinExistence type="predicted"/>
<accession>A0AAE4NVF4</accession>
<evidence type="ECO:0000313" key="1">
    <source>
        <dbReference type="EMBL" id="MDV3103864.1"/>
    </source>
</evidence>
<protein>
    <submittedName>
        <fullName evidence="1">Uncharacterized protein</fullName>
    </submittedName>
</protein>